<dbReference type="Pfam" id="PF19953">
    <property type="entry name" value="EACC1"/>
    <property type="match status" value="1"/>
</dbReference>
<protein>
    <submittedName>
        <fullName evidence="1">Uncharacterized protein</fullName>
    </submittedName>
</protein>
<dbReference type="InterPro" id="IPR045428">
    <property type="entry name" value="EACC1"/>
</dbReference>
<organism evidence="1 2">
    <name type="scientific">Streptosporangium jomthongense</name>
    <dbReference type="NCBI Taxonomy" id="1193683"/>
    <lineage>
        <taxon>Bacteria</taxon>
        <taxon>Bacillati</taxon>
        <taxon>Actinomycetota</taxon>
        <taxon>Actinomycetes</taxon>
        <taxon>Streptosporangiales</taxon>
        <taxon>Streptosporangiaceae</taxon>
        <taxon>Streptosporangium</taxon>
    </lineage>
</organism>
<dbReference type="EMBL" id="JBHSBC010000046">
    <property type="protein sequence ID" value="MFC3985397.1"/>
    <property type="molecule type" value="Genomic_DNA"/>
</dbReference>
<dbReference type="RefSeq" id="WP_386195466.1">
    <property type="nucleotide sequence ID" value="NZ_JBHSBC010000046.1"/>
</dbReference>
<comment type="caution">
    <text evidence="1">The sequence shown here is derived from an EMBL/GenBank/DDBJ whole genome shotgun (WGS) entry which is preliminary data.</text>
</comment>
<gene>
    <name evidence="1" type="ORF">ACFOYY_35070</name>
</gene>
<keyword evidence="2" id="KW-1185">Reference proteome</keyword>
<evidence type="ECO:0000313" key="1">
    <source>
        <dbReference type="EMBL" id="MFC3985397.1"/>
    </source>
</evidence>
<name>A0ABV8F9P2_9ACTN</name>
<evidence type="ECO:0000313" key="2">
    <source>
        <dbReference type="Proteomes" id="UP001595698"/>
    </source>
</evidence>
<proteinExistence type="predicted"/>
<dbReference type="Proteomes" id="UP001595698">
    <property type="component" value="Unassembled WGS sequence"/>
</dbReference>
<accession>A0ABV8F9P2</accession>
<reference evidence="2" key="1">
    <citation type="journal article" date="2019" name="Int. J. Syst. Evol. Microbiol.">
        <title>The Global Catalogue of Microorganisms (GCM) 10K type strain sequencing project: providing services to taxonomists for standard genome sequencing and annotation.</title>
        <authorList>
            <consortium name="The Broad Institute Genomics Platform"/>
            <consortium name="The Broad Institute Genome Sequencing Center for Infectious Disease"/>
            <person name="Wu L."/>
            <person name="Ma J."/>
        </authorList>
    </citation>
    <scope>NUCLEOTIDE SEQUENCE [LARGE SCALE GENOMIC DNA]</scope>
    <source>
        <strain evidence="2">TBRC 7912</strain>
    </source>
</reference>
<sequence length="134" mass="14289">MDALVQVSGGDEITEFTELRGWLSAERALTGGVRVVRRPPAEGELGGVLDTLAVALGSSGAGMALVRALTTWLRTRRADVTITVTSPSGTVELNAQRVRDTAVLSLLEEILRDGEEEILRDGGEEKTQRDGDEG</sequence>